<organism evidence="9 10">
    <name type="scientific">Albibacterium bauzanense</name>
    <dbReference type="NCBI Taxonomy" id="653929"/>
    <lineage>
        <taxon>Bacteria</taxon>
        <taxon>Pseudomonadati</taxon>
        <taxon>Bacteroidota</taxon>
        <taxon>Sphingobacteriia</taxon>
        <taxon>Sphingobacteriales</taxon>
        <taxon>Sphingobacteriaceae</taxon>
        <taxon>Albibacterium</taxon>
    </lineage>
</organism>
<comment type="subcellular location">
    <subcellularLocation>
        <location evidence="1">Cell outer membrane</location>
    </subcellularLocation>
</comment>
<keyword evidence="10" id="KW-1185">Reference proteome</keyword>
<dbReference type="GO" id="GO:0009279">
    <property type="term" value="C:cell outer membrane"/>
    <property type="evidence" value="ECO:0007669"/>
    <property type="project" value="UniProtKB-SubCell"/>
</dbReference>
<feature type="chain" id="PRO_5020460030" evidence="8">
    <location>
        <begin position="22"/>
        <end position="458"/>
    </location>
</feature>
<dbReference type="GO" id="GO:0015288">
    <property type="term" value="F:porin activity"/>
    <property type="evidence" value="ECO:0007669"/>
    <property type="project" value="TreeGrafter"/>
</dbReference>
<evidence type="ECO:0000256" key="2">
    <source>
        <dbReference type="ARBA" id="ARBA00007613"/>
    </source>
</evidence>
<dbReference type="Gene3D" id="1.20.1600.10">
    <property type="entry name" value="Outer membrane efflux proteins (OEP)"/>
    <property type="match status" value="1"/>
</dbReference>
<evidence type="ECO:0000256" key="8">
    <source>
        <dbReference type="SAM" id="SignalP"/>
    </source>
</evidence>
<dbReference type="RefSeq" id="WP_132224769.1">
    <property type="nucleotide sequence ID" value="NZ_SMGO01000002.1"/>
</dbReference>
<keyword evidence="5" id="KW-0812">Transmembrane</keyword>
<dbReference type="InterPro" id="IPR051906">
    <property type="entry name" value="TolC-like"/>
</dbReference>
<comment type="similarity">
    <text evidence="2">Belongs to the outer membrane factor (OMF) (TC 1.B.17) family.</text>
</comment>
<comment type="caution">
    <text evidence="9">The sequence shown here is derived from an EMBL/GenBank/DDBJ whole genome shotgun (WGS) entry which is preliminary data.</text>
</comment>
<sequence>MKYTLQTVCLIIMAFASAAKAQQTNILTLGEAFTEADRSYPGLSERRTIVEEFQFRKKEVQSRSIPQIQFQAQQSYGTYQGSGGAFFPVPGVFNVTGNSIGSETAAQATGNAFGSVLMDWKFFEFGKQRKAIESAEYQVQGAKSSYDASRLSLQIKISRLYLETTYSKSSLQLSEKNVDRLHQVLELAKSLSSAGLKPGADTSIVASAYAKALAARYESLGRYQAGKASFKEVVPLENLSFPDLSLMNPGLSDLSLDTINSTHPYLQVIDKQLSYEGAQLQVTARKALPSLSVLGGLSSRGSGIGQNGFVDRGINSGYQNMAGNYLVGVGITWNIGNAYTSSLERRRAQKTVQGVQAKLDLQRLQMNTALSAVASRITQQRKLLIQTQTAFTKASDAYELYLARYEGGLINLTELLQIQALLQEAERENLKAVQNYWNLVISQAELSGDFSLLLNYFK</sequence>
<keyword evidence="6" id="KW-0472">Membrane</keyword>
<dbReference type="Proteomes" id="UP000294616">
    <property type="component" value="Unassembled WGS sequence"/>
</dbReference>
<accession>A0A4R1LWS2</accession>
<evidence type="ECO:0000256" key="4">
    <source>
        <dbReference type="ARBA" id="ARBA00022452"/>
    </source>
</evidence>
<gene>
    <name evidence="9" type="ORF">C8N28_2229</name>
</gene>
<keyword evidence="4" id="KW-1134">Transmembrane beta strand</keyword>
<protein>
    <submittedName>
        <fullName evidence="9">Outer membrane protein TolC</fullName>
    </submittedName>
</protein>
<keyword evidence="3" id="KW-0813">Transport</keyword>
<dbReference type="PANTHER" id="PTHR30026">
    <property type="entry name" value="OUTER MEMBRANE PROTEIN TOLC"/>
    <property type="match status" value="1"/>
</dbReference>
<reference evidence="9 10" key="1">
    <citation type="submission" date="2019-03" db="EMBL/GenBank/DDBJ databases">
        <title>Genomic Encyclopedia of Archaeal and Bacterial Type Strains, Phase II (KMG-II): from individual species to whole genera.</title>
        <authorList>
            <person name="Goeker M."/>
        </authorList>
    </citation>
    <scope>NUCLEOTIDE SEQUENCE [LARGE SCALE GENOMIC DNA]</scope>
    <source>
        <strain evidence="9 10">DSM 22554</strain>
    </source>
</reference>
<dbReference type="EMBL" id="SMGO01000002">
    <property type="protein sequence ID" value="TCK83625.1"/>
    <property type="molecule type" value="Genomic_DNA"/>
</dbReference>
<dbReference type="PANTHER" id="PTHR30026:SF21">
    <property type="entry name" value="SLR1270 PROTEIN"/>
    <property type="match status" value="1"/>
</dbReference>
<keyword evidence="7" id="KW-0998">Cell outer membrane</keyword>
<evidence type="ECO:0000313" key="9">
    <source>
        <dbReference type="EMBL" id="TCK83625.1"/>
    </source>
</evidence>
<feature type="signal peptide" evidence="8">
    <location>
        <begin position="1"/>
        <end position="21"/>
    </location>
</feature>
<dbReference type="SUPFAM" id="SSF56954">
    <property type="entry name" value="Outer membrane efflux proteins (OEP)"/>
    <property type="match status" value="1"/>
</dbReference>
<evidence type="ECO:0000256" key="5">
    <source>
        <dbReference type="ARBA" id="ARBA00022692"/>
    </source>
</evidence>
<evidence type="ECO:0000313" key="10">
    <source>
        <dbReference type="Proteomes" id="UP000294616"/>
    </source>
</evidence>
<dbReference type="GO" id="GO:0015562">
    <property type="term" value="F:efflux transmembrane transporter activity"/>
    <property type="evidence" value="ECO:0007669"/>
    <property type="project" value="InterPro"/>
</dbReference>
<evidence type="ECO:0000256" key="1">
    <source>
        <dbReference type="ARBA" id="ARBA00004442"/>
    </source>
</evidence>
<dbReference type="GO" id="GO:1990281">
    <property type="term" value="C:efflux pump complex"/>
    <property type="evidence" value="ECO:0007669"/>
    <property type="project" value="TreeGrafter"/>
</dbReference>
<evidence type="ECO:0000256" key="3">
    <source>
        <dbReference type="ARBA" id="ARBA00022448"/>
    </source>
</evidence>
<dbReference type="InterPro" id="IPR003423">
    <property type="entry name" value="OMP_efflux"/>
</dbReference>
<keyword evidence="8" id="KW-0732">Signal</keyword>
<dbReference type="Pfam" id="PF02321">
    <property type="entry name" value="OEP"/>
    <property type="match status" value="2"/>
</dbReference>
<dbReference type="AlphaFoldDB" id="A0A4R1LWS2"/>
<dbReference type="OrthoDB" id="654853at2"/>
<evidence type="ECO:0000256" key="6">
    <source>
        <dbReference type="ARBA" id="ARBA00023136"/>
    </source>
</evidence>
<name>A0A4R1LWS2_9SPHI</name>
<proteinExistence type="inferred from homology"/>
<evidence type="ECO:0000256" key="7">
    <source>
        <dbReference type="ARBA" id="ARBA00023237"/>
    </source>
</evidence>